<feature type="transmembrane region" description="Helical" evidence="2">
    <location>
        <begin position="53"/>
        <end position="80"/>
    </location>
</feature>
<organism evidence="3 4">
    <name type="scientific">Solihabitans fulvus</name>
    <dbReference type="NCBI Taxonomy" id="1892852"/>
    <lineage>
        <taxon>Bacteria</taxon>
        <taxon>Bacillati</taxon>
        <taxon>Actinomycetota</taxon>
        <taxon>Actinomycetes</taxon>
        <taxon>Pseudonocardiales</taxon>
        <taxon>Pseudonocardiaceae</taxon>
        <taxon>Solihabitans</taxon>
    </lineage>
</organism>
<name>A0A5B2XHZ7_9PSEU</name>
<comment type="caution">
    <text evidence="3">The sequence shown here is derived from an EMBL/GenBank/DDBJ whole genome shotgun (WGS) entry which is preliminary data.</text>
</comment>
<gene>
    <name evidence="3" type="ORF">F0L68_09825</name>
</gene>
<proteinExistence type="predicted"/>
<dbReference type="RefSeq" id="WP_149849190.1">
    <property type="nucleotide sequence ID" value="NZ_VUOB01000016.1"/>
</dbReference>
<keyword evidence="2" id="KW-1133">Transmembrane helix</keyword>
<evidence type="ECO:0000256" key="1">
    <source>
        <dbReference type="SAM" id="MobiDB-lite"/>
    </source>
</evidence>
<evidence type="ECO:0000256" key="2">
    <source>
        <dbReference type="SAM" id="Phobius"/>
    </source>
</evidence>
<dbReference type="EMBL" id="VUOB01000016">
    <property type="protein sequence ID" value="KAA2263458.1"/>
    <property type="molecule type" value="Genomic_DNA"/>
</dbReference>
<evidence type="ECO:0000313" key="4">
    <source>
        <dbReference type="Proteomes" id="UP000323454"/>
    </source>
</evidence>
<evidence type="ECO:0000313" key="3">
    <source>
        <dbReference type="EMBL" id="KAA2263458.1"/>
    </source>
</evidence>
<dbReference type="OrthoDB" id="8440251at2"/>
<dbReference type="Gene3D" id="2.160.20.80">
    <property type="entry name" value="E3 ubiquitin-protein ligase SopA"/>
    <property type="match status" value="1"/>
</dbReference>
<feature type="transmembrane region" description="Helical" evidence="2">
    <location>
        <begin position="100"/>
        <end position="121"/>
    </location>
</feature>
<keyword evidence="2" id="KW-0812">Transmembrane</keyword>
<reference evidence="3 4" key="2">
    <citation type="submission" date="2019-09" db="EMBL/GenBank/DDBJ databases">
        <authorList>
            <person name="Jin C."/>
        </authorList>
    </citation>
    <scope>NUCLEOTIDE SEQUENCE [LARGE SCALE GENOMIC DNA]</scope>
    <source>
        <strain evidence="3 4">AN110305</strain>
    </source>
</reference>
<protein>
    <submittedName>
        <fullName evidence="3">Pentapeptide repeat-containing protein</fullName>
    </submittedName>
</protein>
<feature type="region of interest" description="Disordered" evidence="1">
    <location>
        <begin position="370"/>
        <end position="389"/>
    </location>
</feature>
<sequence>MLSIVIQPALMVAGIAAAWLAGRILRLLRALWRSSLFRGGNRRASDELQVNGLPMGWAVGGWLLLGVLLVGGTGFGAYVLLGRPRLPTASAFSTSELLDLLKIALSVVAGFGGVVALTVAYRRQRVAEATHRLALIQEQREHGKLLHERFGAASANLGDDRFPTRLAGVHALTALADESLEQRQQCVDILCAYLRTPYPDGDPAEREVRNAVISVLLDRMGRFSSASWEDINIDLRGAQFVDLDLSDITFSATTNFDRAVFLGDHTRFDGAEFAANRTSFRGAKFTAGHTSFRGATFAGQHVTFAGAVLTGAVDFSNVRVRLAWLDFSGARLAGAVVDFTDLVLSNGTLDLTDADLDTAQLLIDPKHHEGRLLGFPAPENGPRGGTTTD</sequence>
<keyword evidence="4" id="KW-1185">Reference proteome</keyword>
<dbReference type="AlphaFoldDB" id="A0A5B2XHZ7"/>
<feature type="transmembrane region" description="Helical" evidence="2">
    <location>
        <begin position="6"/>
        <end position="32"/>
    </location>
</feature>
<dbReference type="Proteomes" id="UP000323454">
    <property type="component" value="Unassembled WGS sequence"/>
</dbReference>
<accession>A0A5B2XHZ7</accession>
<keyword evidence="2" id="KW-0472">Membrane</keyword>
<dbReference type="SUPFAM" id="SSF141571">
    <property type="entry name" value="Pentapeptide repeat-like"/>
    <property type="match status" value="1"/>
</dbReference>
<reference evidence="3 4" key="1">
    <citation type="submission" date="2019-09" db="EMBL/GenBank/DDBJ databases">
        <title>Goodfellowia gen. nov., a new genus of the Pseudonocardineae related to Actinoalloteichus, containing Goodfellowia coeruleoviolacea gen. nov., comb. nov. gen. nov., comb. nov.</title>
        <authorList>
            <person name="Labeda D."/>
        </authorList>
    </citation>
    <scope>NUCLEOTIDE SEQUENCE [LARGE SCALE GENOMIC DNA]</scope>
    <source>
        <strain evidence="3 4">AN110305</strain>
    </source>
</reference>